<dbReference type="Proteomes" id="UP001335183">
    <property type="component" value="Chromosome"/>
</dbReference>
<proteinExistence type="predicted"/>
<feature type="signal peptide" evidence="1">
    <location>
        <begin position="1"/>
        <end position="20"/>
    </location>
</feature>
<evidence type="ECO:0000256" key="1">
    <source>
        <dbReference type="SAM" id="SignalP"/>
    </source>
</evidence>
<organism evidence="2 3">
    <name type="scientific">Pelagerythrobacter marensis</name>
    <dbReference type="NCBI Taxonomy" id="543877"/>
    <lineage>
        <taxon>Bacteria</taxon>
        <taxon>Pseudomonadati</taxon>
        <taxon>Pseudomonadota</taxon>
        <taxon>Alphaproteobacteria</taxon>
        <taxon>Sphingomonadales</taxon>
        <taxon>Erythrobacteraceae</taxon>
        <taxon>Pelagerythrobacter</taxon>
    </lineage>
</organism>
<keyword evidence="3" id="KW-1185">Reference proteome</keyword>
<dbReference type="EMBL" id="CP144918">
    <property type="protein sequence ID" value="WWA47097.1"/>
    <property type="molecule type" value="Genomic_DNA"/>
</dbReference>
<evidence type="ECO:0000313" key="2">
    <source>
        <dbReference type="EMBL" id="WWA47097.1"/>
    </source>
</evidence>
<accession>A0ABZ2D438</accession>
<name>A0ABZ2D438_9SPHN</name>
<evidence type="ECO:0000313" key="3">
    <source>
        <dbReference type="Proteomes" id="UP001335183"/>
    </source>
</evidence>
<keyword evidence="1" id="KW-0732">Signal</keyword>
<sequence>MRIGIAIGGCAWLVAGSLSAQPANGISRAVYVERTVVSPDGTRARTIEPADALRRGDKVILMVETRASHAGAPLTLSSPVPAPLAFQESSSEEVEVSVDGGRNWGRLGTLRIADGGTMRLASPEDVTHLRWRFRGGRPARLTYSAIVR</sequence>
<dbReference type="RefSeq" id="WP_338445988.1">
    <property type="nucleotide sequence ID" value="NZ_CP144918.1"/>
</dbReference>
<feature type="chain" id="PRO_5045309294" evidence="1">
    <location>
        <begin position="21"/>
        <end position="148"/>
    </location>
</feature>
<protein>
    <submittedName>
        <fullName evidence="2">Uncharacterized protein</fullName>
    </submittedName>
</protein>
<gene>
    <name evidence="2" type="ORF">V5F89_12645</name>
</gene>
<reference evidence="2 3" key="1">
    <citation type="submission" date="2024-02" db="EMBL/GenBank/DDBJ databases">
        <title>The whole genome sequence of five bacterial samples isolated from Abu Dhabi Sabkha-shore region.</title>
        <authorList>
            <person name="Sudalaimuthuasari N."/>
            <person name="Sarfraz B."/>
            <person name="Tuyisabe J.D."/>
            <person name="Mugisha Ntwali L.D.M."/>
            <person name="Ali A.I.A.A."/>
            <person name="Almansoori S.Z.A."/>
            <person name="Alajami H.S.A."/>
            <person name="Almeqbaali A.A.S."/>
            <person name="Kundu B."/>
            <person name="Saeed E.E."/>
            <person name="Sukumarinath V."/>
            <person name="Mishra A.K."/>
            <person name="Hazzouri K.M."/>
            <person name="Almaskari R."/>
            <person name="Sharma A.K."/>
            <person name="Amiri K.M.A."/>
        </authorList>
    </citation>
    <scope>NUCLEOTIDE SEQUENCE [LARGE SCALE GENOMIC DNA]</scope>
    <source>
        <strain evidence="3">kcgeb_sd</strain>
    </source>
</reference>